<protein>
    <submittedName>
        <fullName evidence="1">Uncharacterized protein</fullName>
    </submittedName>
</protein>
<proteinExistence type="predicted"/>
<evidence type="ECO:0000313" key="1">
    <source>
        <dbReference type="EMBL" id="MFC3673302.1"/>
    </source>
</evidence>
<dbReference type="RefSeq" id="WP_191323968.1">
    <property type="nucleotide sequence ID" value="NZ_BMZP01000006.1"/>
</dbReference>
<dbReference type="EMBL" id="JBHRYE010000041">
    <property type="protein sequence ID" value="MFC3673302.1"/>
    <property type="molecule type" value="Genomic_DNA"/>
</dbReference>
<keyword evidence="2" id="KW-1185">Reference proteome</keyword>
<accession>A0ABV7V8V8</accession>
<evidence type="ECO:0000313" key="2">
    <source>
        <dbReference type="Proteomes" id="UP001595683"/>
    </source>
</evidence>
<sequence>MRPSAGSVPHHLFSTRPIAAALPGRTTPAKDKAFTLPMLPASRGKSRMHKAIAPANLRVMLHLVFGGRAQHGKCSIYQPIGAFVFLSNFGGDPAGRVPAAEATARGFISLSQQNSCRRGWKVLDGYCREPRDRTSRIEIDSVRRGLA</sequence>
<name>A0ABV7V8V8_9SPHN</name>
<reference evidence="2" key="1">
    <citation type="journal article" date="2019" name="Int. J. Syst. Evol. Microbiol.">
        <title>The Global Catalogue of Microorganisms (GCM) 10K type strain sequencing project: providing services to taxonomists for standard genome sequencing and annotation.</title>
        <authorList>
            <consortium name="The Broad Institute Genomics Platform"/>
            <consortium name="The Broad Institute Genome Sequencing Center for Infectious Disease"/>
            <person name="Wu L."/>
            <person name="Ma J."/>
        </authorList>
    </citation>
    <scope>NUCLEOTIDE SEQUENCE [LARGE SCALE GENOMIC DNA]</scope>
    <source>
        <strain evidence="2">KCTC 42224</strain>
    </source>
</reference>
<dbReference type="Proteomes" id="UP001595683">
    <property type="component" value="Unassembled WGS sequence"/>
</dbReference>
<organism evidence="1 2">
    <name type="scientific">Novosphingobium pokkalii</name>
    <dbReference type="NCBI Taxonomy" id="1770194"/>
    <lineage>
        <taxon>Bacteria</taxon>
        <taxon>Pseudomonadati</taxon>
        <taxon>Pseudomonadota</taxon>
        <taxon>Alphaproteobacteria</taxon>
        <taxon>Sphingomonadales</taxon>
        <taxon>Sphingomonadaceae</taxon>
        <taxon>Novosphingobium</taxon>
    </lineage>
</organism>
<gene>
    <name evidence="1" type="ORF">ACFOOT_17915</name>
</gene>
<comment type="caution">
    <text evidence="1">The sequence shown here is derived from an EMBL/GenBank/DDBJ whole genome shotgun (WGS) entry which is preliminary data.</text>
</comment>